<name>A0A6H9TK33_9BURK</name>
<comment type="caution">
    <text evidence="1">The sequence shown here is derived from an EMBL/GenBank/DDBJ whole genome shotgun (WGS) entry which is preliminary data.</text>
</comment>
<keyword evidence="2" id="KW-1185">Reference proteome</keyword>
<sequence length="62" mass="6612">MACKGRNFTAPAARAAHAAGNVGHPADARCRRTSESAQISNSYYVPAGRSICRPIVRPRAPF</sequence>
<accession>A0A6H9TK33</accession>
<proteinExistence type="predicted"/>
<dbReference type="EMBL" id="VZOJ01000054">
    <property type="protein sequence ID" value="KAB0638815.1"/>
    <property type="molecule type" value="Genomic_DNA"/>
</dbReference>
<evidence type="ECO:0000313" key="1">
    <source>
        <dbReference type="EMBL" id="KAB0638815.1"/>
    </source>
</evidence>
<dbReference type="Proteomes" id="UP000430232">
    <property type="component" value="Unassembled WGS sequence"/>
</dbReference>
<gene>
    <name evidence="1" type="ORF">F7R21_19450</name>
</gene>
<evidence type="ECO:0000313" key="2">
    <source>
        <dbReference type="Proteomes" id="UP000430232"/>
    </source>
</evidence>
<protein>
    <submittedName>
        <fullName evidence="1">Toxin-antitoxin system antitoxin subunit</fullName>
    </submittedName>
</protein>
<organism evidence="1 2">
    <name type="scientific">Burkholderia latens</name>
    <dbReference type="NCBI Taxonomy" id="488446"/>
    <lineage>
        <taxon>Bacteria</taxon>
        <taxon>Pseudomonadati</taxon>
        <taxon>Pseudomonadota</taxon>
        <taxon>Betaproteobacteria</taxon>
        <taxon>Burkholderiales</taxon>
        <taxon>Burkholderiaceae</taxon>
        <taxon>Burkholderia</taxon>
        <taxon>Burkholderia cepacia complex</taxon>
    </lineage>
</organism>
<dbReference type="AlphaFoldDB" id="A0A6H9TK33"/>
<reference evidence="1 2" key="1">
    <citation type="submission" date="2019-09" db="EMBL/GenBank/DDBJ databases">
        <title>Draft genome sequences of 48 bacterial type strains from the CCUG.</title>
        <authorList>
            <person name="Tunovic T."/>
            <person name="Pineiro-Iglesias B."/>
            <person name="Unosson C."/>
            <person name="Inganas E."/>
            <person name="Ohlen M."/>
            <person name="Cardew S."/>
            <person name="Jensie-Markopoulos S."/>
            <person name="Salva-Serra F."/>
            <person name="Jaen-Luchoro D."/>
            <person name="Karlsson R."/>
            <person name="Svensson-Stadler L."/>
            <person name="Chun J."/>
            <person name="Moore E."/>
        </authorList>
    </citation>
    <scope>NUCLEOTIDE SEQUENCE [LARGE SCALE GENOMIC DNA]</scope>
    <source>
        <strain evidence="1 2">CCUG 54555</strain>
    </source>
</reference>